<organism evidence="2 3">
    <name type="scientific">Plasmodium vivax</name>
    <name type="common">malaria parasite P. vivax</name>
    <dbReference type="NCBI Taxonomy" id="5855"/>
    <lineage>
        <taxon>Eukaryota</taxon>
        <taxon>Sar</taxon>
        <taxon>Alveolata</taxon>
        <taxon>Apicomplexa</taxon>
        <taxon>Aconoidasida</taxon>
        <taxon>Haemosporida</taxon>
        <taxon>Plasmodiidae</taxon>
        <taxon>Plasmodium</taxon>
        <taxon>Plasmodium (Plasmodium)</taxon>
    </lineage>
</organism>
<evidence type="ECO:0000313" key="3">
    <source>
        <dbReference type="Proteomes" id="UP000220605"/>
    </source>
</evidence>
<dbReference type="AlphaFoldDB" id="A0A564ZR89"/>
<dbReference type="VEuPathDB" id="PlasmoDB:PVP01_0219500"/>
<dbReference type="OrthoDB" id="381445at2759"/>
<dbReference type="Proteomes" id="UP000220605">
    <property type="component" value="Chromosome 2"/>
</dbReference>
<evidence type="ECO:0000313" key="2">
    <source>
        <dbReference type="EMBL" id="VUZ93425.1"/>
    </source>
</evidence>
<feature type="compositionally biased region" description="Basic and acidic residues" evidence="1">
    <location>
        <begin position="245"/>
        <end position="270"/>
    </location>
</feature>
<dbReference type="Pfam" id="PF05795">
    <property type="entry name" value="Plasmodium_Vir"/>
    <property type="match status" value="1"/>
</dbReference>
<dbReference type="VEuPathDB" id="PlasmoDB:PVW1_120012600"/>
<accession>A0A564ZR89</accession>
<reference evidence="3" key="1">
    <citation type="submission" date="2016-07" db="EMBL/GenBank/DDBJ databases">
        <authorList>
            <consortium name="Pathogen Informatics"/>
        </authorList>
    </citation>
    <scope>NUCLEOTIDE SEQUENCE [LARGE SCALE GENOMIC DNA]</scope>
</reference>
<dbReference type="VEuPathDB" id="PlasmoDB:PVX_009595"/>
<proteinExistence type="predicted"/>
<sequence length="390" mass="44588">MELFLKGTSTYKLYKKFFREDIYNEETSACKYHKSKFSGNDQLHNLCKMYEKNLEDLLNSTEVEIDSNQHCRYLTFWINDEIRKVFNSPNIGKYNRNSVLRVFPSVSHMVDVNSSKNKCEYSYKSYITPEMWKEWKDLYDYIMNEDKIKIKINSDIELCKKYSTYHTYISNIYRKYKNECCTGNIGNCPDDHLKLNDCCTRADILIKLKCRESMEDLVSSSETGEYSILMQGRAGGAESDEEEGRGELDGKDGRGGSVKEKGSVPVESHRSQAVPEENPESRAGPEIIKIAEGSMGEVTIVPGIVIPSESKLNKNVSTIGATFAGTSLFLVMMYKYTPLGSWVNTKILGKNKLMDNIKRNHYELLLNDVQNGDMSLNDTTYSISYNSEAK</sequence>
<dbReference type="EMBL" id="LT635613">
    <property type="protein sequence ID" value="VUZ93425.1"/>
    <property type="molecule type" value="Genomic_DNA"/>
</dbReference>
<protein>
    <submittedName>
        <fullName evidence="2">VIR protein</fullName>
    </submittedName>
</protein>
<name>A0A564ZR89_PLAVI</name>
<feature type="region of interest" description="Disordered" evidence="1">
    <location>
        <begin position="232"/>
        <end position="283"/>
    </location>
</feature>
<evidence type="ECO:0000256" key="1">
    <source>
        <dbReference type="SAM" id="MobiDB-lite"/>
    </source>
</evidence>
<gene>
    <name evidence="2" type="ORF">PVP01_0219500</name>
</gene>
<dbReference type="VEuPathDB" id="PlasmoDB:PVPAM_010009100"/>
<dbReference type="InterPro" id="IPR008780">
    <property type="entry name" value="Plasmodium_Vir"/>
</dbReference>